<dbReference type="Proteomes" id="UP000595332">
    <property type="component" value="Chromosome"/>
</dbReference>
<evidence type="ECO:0000313" key="2">
    <source>
        <dbReference type="Proteomes" id="UP000595332"/>
    </source>
</evidence>
<organism evidence="1 2">
    <name type="scientific">Neptunomonas japonica JAMM 1380</name>
    <dbReference type="NCBI Taxonomy" id="1441457"/>
    <lineage>
        <taxon>Bacteria</taxon>
        <taxon>Pseudomonadati</taxon>
        <taxon>Pseudomonadota</taxon>
        <taxon>Gammaproteobacteria</taxon>
        <taxon>Oceanospirillales</taxon>
        <taxon>Oceanospirillaceae</taxon>
        <taxon>Neptunomonas</taxon>
    </lineage>
</organism>
<proteinExistence type="predicted"/>
<evidence type="ECO:0000313" key="1">
    <source>
        <dbReference type="EMBL" id="BBB30694.1"/>
    </source>
</evidence>
<dbReference type="RefSeq" id="WP_201347857.1">
    <property type="nucleotide sequence ID" value="NZ_AP014546.1"/>
</dbReference>
<accession>A0A7R6PBE4</accession>
<keyword evidence="2" id="KW-1185">Reference proteome</keyword>
<reference evidence="1 2" key="1">
    <citation type="journal article" date="2008" name="Int. J. Syst. Evol. Microbiol.">
        <title>Neptunomonas japonica sp. nov., an Osedax japonicus symbiont-like bacterium isolated from sediment adjacent to sperm whale carcasses off Kagoshima, Japan.</title>
        <authorList>
            <person name="Miyazaki M."/>
            <person name="Nogi Y."/>
            <person name="Fujiwara Y."/>
            <person name="Kawato M."/>
            <person name="Kubokawa K."/>
            <person name="Horikoshi K."/>
        </authorList>
    </citation>
    <scope>NUCLEOTIDE SEQUENCE [LARGE SCALE GENOMIC DNA]</scope>
    <source>
        <strain evidence="1 2">JAMM 1380</strain>
    </source>
</reference>
<dbReference type="AlphaFoldDB" id="A0A7R6PBE4"/>
<gene>
    <name evidence="1" type="ORF">NEJAP_2751</name>
</gene>
<dbReference type="EMBL" id="AP014546">
    <property type="protein sequence ID" value="BBB30694.1"/>
    <property type="molecule type" value="Genomic_DNA"/>
</dbReference>
<name>A0A7R6PBE4_9GAMM</name>
<sequence>MKTPHFITLFFVIALAVTCGNLLSTYISAQFVASELREVNAIMDLTREQLIDQKQADAVIRQNTARKQRARSEKGKAMWRSCMDWSAMHQKKQTYTTEKESKRQCAIYHHYVESGL</sequence>
<dbReference type="KEGG" id="njp:NEJAP_2751"/>
<protein>
    <submittedName>
        <fullName evidence="1">Uncharacterized protein</fullName>
    </submittedName>
</protein>